<protein>
    <submittedName>
        <fullName evidence="3">Uncharacterized protein</fullName>
    </submittedName>
</protein>
<evidence type="ECO:0000256" key="2">
    <source>
        <dbReference type="SAM" id="MobiDB-lite"/>
    </source>
</evidence>
<proteinExistence type="predicted"/>
<feature type="coiled-coil region" evidence="1">
    <location>
        <begin position="250"/>
        <end position="287"/>
    </location>
</feature>
<evidence type="ECO:0000256" key="1">
    <source>
        <dbReference type="SAM" id="Coils"/>
    </source>
</evidence>
<dbReference type="Proteomes" id="UP001153076">
    <property type="component" value="Unassembled WGS sequence"/>
</dbReference>
<comment type="caution">
    <text evidence="3">The sequence shown here is derived from an EMBL/GenBank/DDBJ whole genome shotgun (WGS) entry which is preliminary data.</text>
</comment>
<organism evidence="3 4">
    <name type="scientific">Carnegiea gigantea</name>
    <dbReference type="NCBI Taxonomy" id="171969"/>
    <lineage>
        <taxon>Eukaryota</taxon>
        <taxon>Viridiplantae</taxon>
        <taxon>Streptophyta</taxon>
        <taxon>Embryophyta</taxon>
        <taxon>Tracheophyta</taxon>
        <taxon>Spermatophyta</taxon>
        <taxon>Magnoliopsida</taxon>
        <taxon>eudicotyledons</taxon>
        <taxon>Gunneridae</taxon>
        <taxon>Pentapetalae</taxon>
        <taxon>Caryophyllales</taxon>
        <taxon>Cactineae</taxon>
        <taxon>Cactaceae</taxon>
        <taxon>Cactoideae</taxon>
        <taxon>Echinocereeae</taxon>
        <taxon>Carnegiea</taxon>
    </lineage>
</organism>
<feature type="region of interest" description="Disordered" evidence="2">
    <location>
        <begin position="1"/>
        <end position="66"/>
    </location>
</feature>
<evidence type="ECO:0000313" key="3">
    <source>
        <dbReference type="EMBL" id="KAJ8420936.1"/>
    </source>
</evidence>
<name>A0A9Q1JHY4_9CARY</name>
<feature type="compositionally biased region" description="Basic and acidic residues" evidence="2">
    <location>
        <begin position="15"/>
        <end position="35"/>
    </location>
</feature>
<keyword evidence="4" id="KW-1185">Reference proteome</keyword>
<dbReference type="OrthoDB" id="1704153at2759"/>
<dbReference type="AlphaFoldDB" id="A0A9Q1JHY4"/>
<accession>A0A9Q1JHY4</accession>
<evidence type="ECO:0000313" key="4">
    <source>
        <dbReference type="Proteomes" id="UP001153076"/>
    </source>
</evidence>
<reference evidence="3" key="1">
    <citation type="submission" date="2022-04" db="EMBL/GenBank/DDBJ databases">
        <title>Carnegiea gigantea Genome sequencing and assembly v2.</title>
        <authorList>
            <person name="Copetti D."/>
            <person name="Sanderson M.J."/>
            <person name="Burquez A."/>
            <person name="Wojciechowski M.F."/>
        </authorList>
    </citation>
    <scope>NUCLEOTIDE SEQUENCE</scope>
    <source>
        <strain evidence="3">SGP5-SGP5p</strain>
        <tissue evidence="3">Aerial part</tissue>
    </source>
</reference>
<feature type="compositionally biased region" description="Basic and acidic residues" evidence="2">
    <location>
        <begin position="42"/>
        <end position="53"/>
    </location>
</feature>
<dbReference type="EMBL" id="JAKOGI010003026">
    <property type="protein sequence ID" value="KAJ8420936.1"/>
    <property type="molecule type" value="Genomic_DNA"/>
</dbReference>
<gene>
    <name evidence="3" type="ORF">Cgig2_032134</name>
</gene>
<sequence>MCCKKRHDVQLEGQRVQDKGREGIMQKAGPSERRKQVVGRGKGLEVKGKGKGEKVKRRSRKEKGEDGSRELAMDIVLLEAWNPESKCIKLGRREVPFSYFDVALLTGLSATGKCIAFERSDGARVVEEVLMGAIEERVSRERQRRRIVQKDVWFYKHSSIYTFVDEKRMPRLSSWVNFYKDKKYDAGVMVHELKDNEIIPVIEVRDEERRILGKRALIELEKYAAYVEERRHVTVVTYVNITVTYTMVRQERLQRVRDALRKEREALAKEKEAHEATKGELEELKEAVALNSAVEDILEFARMQRAPAESDVADPMALGQSVCMADMGSDPVDDKIFAGGEVGVGEGELPERPKSSIAKRIRILPRPQNASVLQSSLYLHSN</sequence>
<keyword evidence="1" id="KW-0175">Coiled coil</keyword>